<feature type="compositionally biased region" description="Basic residues" evidence="1">
    <location>
        <begin position="200"/>
        <end position="222"/>
    </location>
</feature>
<evidence type="ECO:0008006" key="4">
    <source>
        <dbReference type="Google" id="ProtNLM"/>
    </source>
</evidence>
<feature type="region of interest" description="Disordered" evidence="1">
    <location>
        <begin position="355"/>
        <end position="400"/>
    </location>
</feature>
<reference evidence="2" key="2">
    <citation type="submission" date="2023-06" db="EMBL/GenBank/DDBJ databases">
        <authorList>
            <consortium name="Lawrence Berkeley National Laboratory"/>
            <person name="Haridas S."/>
            <person name="Hensen N."/>
            <person name="Bonometti L."/>
            <person name="Westerberg I."/>
            <person name="Brannstrom I.O."/>
            <person name="Guillou S."/>
            <person name="Cros-Aarteil S."/>
            <person name="Calhoun S."/>
            <person name="Kuo A."/>
            <person name="Mondo S."/>
            <person name="Pangilinan J."/>
            <person name="Riley R."/>
            <person name="Labutti K."/>
            <person name="Andreopoulos B."/>
            <person name="Lipzen A."/>
            <person name="Chen C."/>
            <person name="Yanf M."/>
            <person name="Daum C."/>
            <person name="Ng V."/>
            <person name="Clum A."/>
            <person name="Steindorff A."/>
            <person name="Ohm R."/>
            <person name="Martin F."/>
            <person name="Silar P."/>
            <person name="Natvig D."/>
            <person name="Lalanne C."/>
            <person name="Gautier V."/>
            <person name="Ament-Velasquez S.L."/>
            <person name="Kruys A."/>
            <person name="Hutchinson M.I."/>
            <person name="Powell A.J."/>
            <person name="Barry K."/>
            <person name="Miller A.N."/>
            <person name="Grigoriev I.V."/>
            <person name="Debuchy R."/>
            <person name="Gladieux P."/>
            <person name="Thoren M.H."/>
            <person name="Johannesson H."/>
        </authorList>
    </citation>
    <scope>NUCLEOTIDE SEQUENCE</scope>
    <source>
        <strain evidence="2">CBS 314.62</strain>
    </source>
</reference>
<feature type="region of interest" description="Disordered" evidence="1">
    <location>
        <begin position="125"/>
        <end position="320"/>
    </location>
</feature>
<evidence type="ECO:0000313" key="3">
    <source>
        <dbReference type="Proteomes" id="UP001270362"/>
    </source>
</evidence>
<feature type="region of interest" description="Disordered" evidence="1">
    <location>
        <begin position="39"/>
        <end position="106"/>
    </location>
</feature>
<proteinExistence type="predicted"/>
<evidence type="ECO:0000313" key="2">
    <source>
        <dbReference type="EMBL" id="KAK3685621.1"/>
    </source>
</evidence>
<feature type="compositionally biased region" description="Basic residues" evidence="1">
    <location>
        <begin position="175"/>
        <end position="191"/>
    </location>
</feature>
<feature type="compositionally biased region" description="Low complexity" evidence="1">
    <location>
        <begin position="286"/>
        <end position="297"/>
    </location>
</feature>
<gene>
    <name evidence="2" type="ORF">B0T22DRAFT_223856</name>
</gene>
<feature type="compositionally biased region" description="Acidic residues" evidence="1">
    <location>
        <begin position="52"/>
        <end position="69"/>
    </location>
</feature>
<dbReference type="AlphaFoldDB" id="A0AAE1CAJ4"/>
<sequence>MPKSYGAYARPATIDDVIAGTAKVSVLNTIAGINPFVMKSNARVSKTVNPDPESDGQDEDQEEDQDEDGSSYSIKDSDSDQKTQFQVVFRHTKARPARSKGTKTKYSPVCLKKTTPCLKTLESSRRVQCLKTVGASPRTDESDSDSESEEEEENDHSTDYDSADSESSHPAKTQKIMRKKTAKKSVSRKTAAKQTTSKKNTSKKTVAKKVTSRKVQSKKCKTSKKEQQFDTEDDTSSSAERASDESEKSEDAEEPSEEKSEVDTGVQQPATKTKTSLRGRYIQSSTLTPPTAPPKTARNMPIPRTSDNDKPTEGFTPSQGAIIQAMRGGQEPWEAISYAFGRSNEDVARRYRELSGARQNPVMQTVSRPIKRPATSFTPPPPSQASRQKKGQVCRQRPGS</sequence>
<feature type="compositionally biased region" description="Polar residues" evidence="1">
    <location>
        <begin position="357"/>
        <end position="367"/>
    </location>
</feature>
<comment type="caution">
    <text evidence="2">The sequence shown here is derived from an EMBL/GenBank/DDBJ whole genome shotgun (WGS) entry which is preliminary data.</text>
</comment>
<dbReference type="Proteomes" id="UP001270362">
    <property type="component" value="Unassembled WGS sequence"/>
</dbReference>
<feature type="compositionally biased region" description="Acidic residues" evidence="1">
    <location>
        <begin position="142"/>
        <end position="154"/>
    </location>
</feature>
<feature type="compositionally biased region" description="Polar residues" evidence="1">
    <location>
        <begin position="265"/>
        <end position="276"/>
    </location>
</feature>
<evidence type="ECO:0000256" key="1">
    <source>
        <dbReference type="SAM" id="MobiDB-lite"/>
    </source>
</evidence>
<keyword evidence="3" id="KW-1185">Reference proteome</keyword>
<protein>
    <recommendedName>
        <fullName evidence="4">Myb-like domain-containing protein</fullName>
    </recommendedName>
</protein>
<accession>A0AAE1CAJ4</accession>
<feature type="compositionally biased region" description="Basic residues" evidence="1">
    <location>
        <begin position="90"/>
        <end position="103"/>
    </location>
</feature>
<organism evidence="2 3">
    <name type="scientific">Podospora appendiculata</name>
    <dbReference type="NCBI Taxonomy" id="314037"/>
    <lineage>
        <taxon>Eukaryota</taxon>
        <taxon>Fungi</taxon>
        <taxon>Dikarya</taxon>
        <taxon>Ascomycota</taxon>
        <taxon>Pezizomycotina</taxon>
        <taxon>Sordariomycetes</taxon>
        <taxon>Sordariomycetidae</taxon>
        <taxon>Sordariales</taxon>
        <taxon>Podosporaceae</taxon>
        <taxon>Podospora</taxon>
    </lineage>
</organism>
<reference evidence="2" key="1">
    <citation type="journal article" date="2023" name="Mol. Phylogenet. Evol.">
        <title>Genome-scale phylogeny and comparative genomics of the fungal order Sordariales.</title>
        <authorList>
            <person name="Hensen N."/>
            <person name="Bonometti L."/>
            <person name="Westerberg I."/>
            <person name="Brannstrom I.O."/>
            <person name="Guillou S."/>
            <person name="Cros-Aarteil S."/>
            <person name="Calhoun S."/>
            <person name="Haridas S."/>
            <person name="Kuo A."/>
            <person name="Mondo S."/>
            <person name="Pangilinan J."/>
            <person name="Riley R."/>
            <person name="LaButti K."/>
            <person name="Andreopoulos B."/>
            <person name="Lipzen A."/>
            <person name="Chen C."/>
            <person name="Yan M."/>
            <person name="Daum C."/>
            <person name="Ng V."/>
            <person name="Clum A."/>
            <person name="Steindorff A."/>
            <person name="Ohm R.A."/>
            <person name="Martin F."/>
            <person name="Silar P."/>
            <person name="Natvig D.O."/>
            <person name="Lalanne C."/>
            <person name="Gautier V."/>
            <person name="Ament-Velasquez S.L."/>
            <person name="Kruys A."/>
            <person name="Hutchinson M.I."/>
            <person name="Powell A.J."/>
            <person name="Barry K."/>
            <person name="Miller A.N."/>
            <person name="Grigoriev I.V."/>
            <person name="Debuchy R."/>
            <person name="Gladieux P."/>
            <person name="Hiltunen Thoren M."/>
            <person name="Johannesson H."/>
        </authorList>
    </citation>
    <scope>NUCLEOTIDE SEQUENCE</scope>
    <source>
        <strain evidence="2">CBS 314.62</strain>
    </source>
</reference>
<name>A0AAE1CAJ4_9PEZI</name>
<feature type="compositionally biased region" description="Acidic residues" evidence="1">
    <location>
        <begin position="247"/>
        <end position="256"/>
    </location>
</feature>
<dbReference type="EMBL" id="JAULSO010000003">
    <property type="protein sequence ID" value="KAK3685621.1"/>
    <property type="molecule type" value="Genomic_DNA"/>
</dbReference>